<feature type="compositionally biased region" description="Basic and acidic residues" evidence="1">
    <location>
        <begin position="234"/>
        <end position="250"/>
    </location>
</feature>
<proteinExistence type="predicted"/>
<feature type="compositionally biased region" description="Acidic residues" evidence="1">
    <location>
        <begin position="307"/>
        <end position="322"/>
    </location>
</feature>
<evidence type="ECO:0000259" key="2">
    <source>
        <dbReference type="Pfam" id="PF10180"/>
    </source>
</evidence>
<protein>
    <recommendedName>
        <fullName evidence="2">WKF domain-containing protein</fullName>
    </recommendedName>
</protein>
<feature type="region of interest" description="Disordered" evidence="1">
    <location>
        <begin position="279"/>
        <end position="370"/>
    </location>
</feature>
<evidence type="ECO:0000313" key="3">
    <source>
        <dbReference type="EMBL" id="KAG7762489.1"/>
    </source>
</evidence>
<accession>A0ABQ7RB77</accession>
<dbReference type="Proteomes" id="UP000697297">
    <property type="component" value="Unassembled WGS sequence"/>
</dbReference>
<gene>
    <name evidence="3" type="ORF">KL946_004605</name>
</gene>
<feature type="compositionally biased region" description="Acidic residues" evidence="1">
    <location>
        <begin position="223"/>
        <end position="233"/>
    </location>
</feature>
<dbReference type="PANTHER" id="PTHR22306">
    <property type="entry name" value="CHROMOSOME 7 OPEN READING FRAME 50"/>
    <property type="match status" value="1"/>
</dbReference>
<organism evidence="3 4">
    <name type="scientific">Ogataea haglerorum</name>
    <dbReference type="NCBI Taxonomy" id="1937702"/>
    <lineage>
        <taxon>Eukaryota</taxon>
        <taxon>Fungi</taxon>
        <taxon>Dikarya</taxon>
        <taxon>Ascomycota</taxon>
        <taxon>Saccharomycotina</taxon>
        <taxon>Pichiomycetes</taxon>
        <taxon>Pichiales</taxon>
        <taxon>Pichiaceae</taxon>
        <taxon>Ogataea</taxon>
    </lineage>
</organism>
<dbReference type="Pfam" id="PF10180">
    <property type="entry name" value="WKF"/>
    <property type="match status" value="1"/>
</dbReference>
<evidence type="ECO:0000256" key="1">
    <source>
        <dbReference type="SAM" id="MobiDB-lite"/>
    </source>
</evidence>
<feature type="domain" description="WKF" evidence="2">
    <location>
        <begin position="133"/>
        <end position="191"/>
    </location>
</feature>
<feature type="compositionally biased region" description="Basic and acidic residues" evidence="1">
    <location>
        <begin position="119"/>
        <end position="130"/>
    </location>
</feature>
<evidence type="ECO:0000313" key="4">
    <source>
        <dbReference type="Proteomes" id="UP000697297"/>
    </source>
</evidence>
<feature type="compositionally biased region" description="Basic residues" evidence="1">
    <location>
        <begin position="341"/>
        <end position="359"/>
    </location>
</feature>
<reference evidence="3 4" key="1">
    <citation type="journal article" date="2021" name="G3 (Bethesda)">
        <title>Genomic diversity, chromosomal rearrangements, and interspecies hybridization in the ogataea polymorpha species complex.</title>
        <authorList>
            <person name="Hanson S.J."/>
            <person name="Cinneide E.O."/>
            <person name="Salzberg L.I."/>
            <person name="Wolfe K.H."/>
            <person name="McGowan J."/>
            <person name="Fitzpatrick D.A."/>
            <person name="Matlin K."/>
        </authorList>
    </citation>
    <scope>NUCLEOTIDE SEQUENCE [LARGE SCALE GENOMIC DNA]</scope>
    <source>
        <strain evidence="3">81-436-3</strain>
    </source>
</reference>
<dbReference type="InterPro" id="IPR019327">
    <property type="entry name" value="WKF"/>
</dbReference>
<feature type="compositionally biased region" description="Basic and acidic residues" evidence="1">
    <location>
        <begin position="326"/>
        <end position="340"/>
    </location>
</feature>
<keyword evidence="4" id="KW-1185">Reference proteome</keyword>
<feature type="region of interest" description="Disordered" evidence="1">
    <location>
        <begin position="203"/>
        <end position="254"/>
    </location>
</feature>
<dbReference type="PANTHER" id="PTHR22306:SF2">
    <property type="entry name" value="CHROMOSOME 7 OPEN READING FRAME 50"/>
    <property type="match status" value="1"/>
</dbReference>
<feature type="compositionally biased region" description="Basic and acidic residues" evidence="1">
    <location>
        <begin position="102"/>
        <end position="111"/>
    </location>
</feature>
<dbReference type="EMBL" id="JAHLUN010000014">
    <property type="protein sequence ID" value="KAG7762489.1"/>
    <property type="molecule type" value="Genomic_DNA"/>
</dbReference>
<feature type="compositionally biased region" description="Basic and acidic residues" evidence="1">
    <location>
        <begin position="360"/>
        <end position="370"/>
    </location>
</feature>
<feature type="region of interest" description="Disordered" evidence="1">
    <location>
        <begin position="100"/>
        <end position="130"/>
    </location>
</feature>
<name>A0ABQ7RB77_9ASCO</name>
<sequence>MAISTVALKLESAALMSPHQIPFSWPIPTMVLLVSEKLGITVLNRDILTVLTSKEFFLSFYSDQYTDMSEPAWKRLGLKIKETVENDPLGITKVNILKKRKAEAGPDTEKKPPKRKKLPKNERPPPPEKDQLKYLRQYHEDRANWKFSKAKQTWILKNLKSIPHEYDEALKAYIASIQGGSRDRVRDQMMTVVDKWNSAARKALEDMQKASEGAEESEKKEEEKDEKDEEDGNEEAKGDTKEKEEKKDAAEDIPEFDFVMRAKALVEVITNEQVLVEGMAEESVEDGDKQQSGGQKGAERVHPMIVEEVDVQEYVGDEDEQLEVSAKSENHRAVEEANGKHKDKAKKAKKTKKEKKAKRDKKDKIKEEAQ</sequence>
<comment type="caution">
    <text evidence="3">The sequence shown here is derived from an EMBL/GenBank/DDBJ whole genome shotgun (WGS) entry which is preliminary data.</text>
</comment>